<organism evidence="2 3">
    <name type="scientific">Clostridium pasteurianum BC1</name>
    <dbReference type="NCBI Taxonomy" id="86416"/>
    <lineage>
        <taxon>Bacteria</taxon>
        <taxon>Bacillati</taxon>
        <taxon>Bacillota</taxon>
        <taxon>Clostridia</taxon>
        <taxon>Eubacteriales</taxon>
        <taxon>Clostridiaceae</taxon>
        <taxon>Clostridium</taxon>
    </lineage>
</organism>
<evidence type="ECO:0000256" key="1">
    <source>
        <dbReference type="SAM" id="Phobius"/>
    </source>
</evidence>
<feature type="transmembrane region" description="Helical" evidence="1">
    <location>
        <begin position="12"/>
        <end position="32"/>
    </location>
</feature>
<keyword evidence="3" id="KW-1185">Reference proteome</keyword>
<accession>R4K873</accession>
<feature type="transmembrane region" description="Helical" evidence="1">
    <location>
        <begin position="44"/>
        <end position="62"/>
    </location>
</feature>
<name>R4K873_CLOPA</name>
<protein>
    <submittedName>
        <fullName evidence="2">Uncharacterized protein</fullName>
    </submittedName>
</protein>
<dbReference type="AlphaFoldDB" id="R4K873"/>
<dbReference type="EMBL" id="CP003261">
    <property type="protein sequence ID" value="AGK95840.1"/>
    <property type="molecule type" value="Genomic_DNA"/>
</dbReference>
<dbReference type="eggNOG" id="ENOG503418W">
    <property type="taxonomic scope" value="Bacteria"/>
</dbReference>
<sequence>MQSKSYYSKRITCAILSIFSWGLIYLICTRLLNDPDMITDSAAIIFRTIIIILAILGITTLLKAVDTRPIVEISEEGIKIQSFIFFNVFIKWDELEGVNQEKYTQLVVNPSMIGFSTNYMLRFHRRNGRSVAVNLSLLNTQNNDFFRTLNNFIKKYNKV</sequence>
<gene>
    <name evidence="2" type="ORF">Clopa_0814</name>
</gene>
<keyword evidence="1" id="KW-0472">Membrane</keyword>
<dbReference type="PATRIC" id="fig|86416.3.peg.803"/>
<dbReference type="KEGG" id="cpas:Clopa_0814"/>
<keyword evidence="1" id="KW-1133">Transmembrane helix</keyword>
<keyword evidence="1" id="KW-0812">Transmembrane</keyword>
<dbReference type="Proteomes" id="UP000013523">
    <property type="component" value="Chromosome"/>
</dbReference>
<reference evidence="2 3" key="1">
    <citation type="submission" date="2012-01" db="EMBL/GenBank/DDBJ databases">
        <title>Complete sequence of chromosome of Clostridium pasteurianum BC1.</title>
        <authorList>
            <consortium name="US DOE Joint Genome Institute"/>
            <person name="Lucas S."/>
            <person name="Han J."/>
            <person name="Lapidus A."/>
            <person name="Cheng J.-F."/>
            <person name="Goodwin L."/>
            <person name="Pitluck S."/>
            <person name="Peters L."/>
            <person name="Mikhailova N."/>
            <person name="Teshima H."/>
            <person name="Detter J.C."/>
            <person name="Han C."/>
            <person name="Tapia R."/>
            <person name="Land M."/>
            <person name="Hauser L."/>
            <person name="Kyrpides N."/>
            <person name="Ivanova N."/>
            <person name="Pagani I."/>
            <person name="Dunn J."/>
            <person name="Taghavi S."/>
            <person name="Francis A."/>
            <person name="van der Lelie D."/>
            <person name="Woyke T."/>
        </authorList>
    </citation>
    <scope>NUCLEOTIDE SEQUENCE [LARGE SCALE GENOMIC DNA]</scope>
    <source>
        <strain evidence="2 3">BC1</strain>
    </source>
</reference>
<dbReference type="HOGENOM" id="CLU_1657788_0_0_9"/>
<evidence type="ECO:0000313" key="3">
    <source>
        <dbReference type="Proteomes" id="UP000013523"/>
    </source>
</evidence>
<dbReference type="RefSeq" id="WP_015614164.1">
    <property type="nucleotide sequence ID" value="NC_021182.1"/>
</dbReference>
<evidence type="ECO:0000313" key="2">
    <source>
        <dbReference type="EMBL" id="AGK95840.1"/>
    </source>
</evidence>
<dbReference type="OrthoDB" id="2991586at2"/>
<proteinExistence type="predicted"/>